<dbReference type="KEGG" id="alka:J0B03_07570"/>
<organism evidence="8 9">
    <name type="scientific">Alkalibacter rhizosphaerae</name>
    <dbReference type="NCBI Taxonomy" id="2815577"/>
    <lineage>
        <taxon>Bacteria</taxon>
        <taxon>Bacillati</taxon>
        <taxon>Bacillota</taxon>
        <taxon>Clostridia</taxon>
        <taxon>Eubacteriales</taxon>
        <taxon>Eubacteriaceae</taxon>
        <taxon>Alkalibacter</taxon>
    </lineage>
</organism>
<dbReference type="RefSeq" id="WP_207299033.1">
    <property type="nucleotide sequence ID" value="NZ_CP071444.1"/>
</dbReference>
<keyword evidence="3" id="KW-0805">Transcription regulation</keyword>
<feature type="coiled-coil region" evidence="6">
    <location>
        <begin position="320"/>
        <end position="375"/>
    </location>
</feature>
<dbReference type="GO" id="GO:0030170">
    <property type="term" value="F:pyridoxal phosphate binding"/>
    <property type="evidence" value="ECO:0007669"/>
    <property type="project" value="InterPro"/>
</dbReference>
<keyword evidence="6" id="KW-0175">Coiled coil</keyword>
<evidence type="ECO:0000256" key="2">
    <source>
        <dbReference type="ARBA" id="ARBA00022898"/>
    </source>
</evidence>
<dbReference type="AlphaFoldDB" id="A0A974XDF4"/>
<evidence type="ECO:0000259" key="7">
    <source>
        <dbReference type="PROSITE" id="PS50949"/>
    </source>
</evidence>
<dbReference type="SUPFAM" id="SSF53383">
    <property type="entry name" value="PLP-dependent transferases"/>
    <property type="match status" value="1"/>
</dbReference>
<dbReference type="PANTHER" id="PTHR46577">
    <property type="entry name" value="HTH-TYPE TRANSCRIPTIONAL REGULATORY PROTEIN GABR"/>
    <property type="match status" value="1"/>
</dbReference>
<dbReference type="InterPro" id="IPR015421">
    <property type="entry name" value="PyrdxlP-dep_Trfase_major"/>
</dbReference>
<dbReference type="SUPFAM" id="SSF46785">
    <property type="entry name" value="Winged helix' DNA-binding domain"/>
    <property type="match status" value="1"/>
</dbReference>
<evidence type="ECO:0000313" key="9">
    <source>
        <dbReference type="Proteomes" id="UP000663499"/>
    </source>
</evidence>
<dbReference type="EMBL" id="CP071444">
    <property type="protein sequence ID" value="QSX07691.1"/>
    <property type="molecule type" value="Genomic_DNA"/>
</dbReference>
<dbReference type="PROSITE" id="PS50949">
    <property type="entry name" value="HTH_GNTR"/>
    <property type="match status" value="1"/>
</dbReference>
<dbReference type="SMART" id="SM00345">
    <property type="entry name" value="HTH_GNTR"/>
    <property type="match status" value="1"/>
</dbReference>
<dbReference type="GO" id="GO:0003677">
    <property type="term" value="F:DNA binding"/>
    <property type="evidence" value="ECO:0007669"/>
    <property type="project" value="UniProtKB-KW"/>
</dbReference>
<dbReference type="InterPro" id="IPR000524">
    <property type="entry name" value="Tscrpt_reg_HTH_GntR"/>
</dbReference>
<dbReference type="CDD" id="cd00609">
    <property type="entry name" value="AAT_like"/>
    <property type="match status" value="1"/>
</dbReference>
<dbReference type="InterPro" id="IPR036390">
    <property type="entry name" value="WH_DNA-bd_sf"/>
</dbReference>
<keyword evidence="9" id="KW-1185">Reference proteome</keyword>
<dbReference type="Pfam" id="PF00155">
    <property type="entry name" value="Aminotran_1_2"/>
    <property type="match status" value="1"/>
</dbReference>
<protein>
    <submittedName>
        <fullName evidence="8">PLP-dependent aminotransferase family protein</fullName>
    </submittedName>
</protein>
<keyword evidence="2" id="KW-0663">Pyridoxal phosphate</keyword>
<dbReference type="Pfam" id="PF00392">
    <property type="entry name" value="GntR"/>
    <property type="match status" value="1"/>
</dbReference>
<dbReference type="GO" id="GO:0003700">
    <property type="term" value="F:DNA-binding transcription factor activity"/>
    <property type="evidence" value="ECO:0007669"/>
    <property type="project" value="InterPro"/>
</dbReference>
<gene>
    <name evidence="8" type="ORF">J0B03_07570</name>
</gene>
<proteinExistence type="inferred from homology"/>
<evidence type="ECO:0000256" key="1">
    <source>
        <dbReference type="ARBA" id="ARBA00005384"/>
    </source>
</evidence>
<dbReference type="GO" id="GO:0008483">
    <property type="term" value="F:transaminase activity"/>
    <property type="evidence" value="ECO:0007669"/>
    <property type="project" value="UniProtKB-KW"/>
</dbReference>
<comment type="similarity">
    <text evidence="1">In the C-terminal section; belongs to the class-I pyridoxal-phosphate-dependent aminotransferase family.</text>
</comment>
<dbReference type="InterPro" id="IPR036388">
    <property type="entry name" value="WH-like_DNA-bd_sf"/>
</dbReference>
<dbReference type="PANTHER" id="PTHR46577:SF1">
    <property type="entry name" value="HTH-TYPE TRANSCRIPTIONAL REGULATORY PROTEIN GABR"/>
    <property type="match status" value="1"/>
</dbReference>
<evidence type="ECO:0000256" key="3">
    <source>
        <dbReference type="ARBA" id="ARBA00023015"/>
    </source>
</evidence>
<keyword evidence="4" id="KW-0238">DNA-binding</keyword>
<dbReference type="InterPro" id="IPR004839">
    <property type="entry name" value="Aminotransferase_I/II_large"/>
</dbReference>
<name>A0A974XDF4_9FIRM</name>
<keyword evidence="8" id="KW-0032">Aminotransferase</keyword>
<feature type="domain" description="HTH gntR-type" evidence="7">
    <location>
        <begin position="13"/>
        <end position="81"/>
    </location>
</feature>
<keyword evidence="8" id="KW-0808">Transferase</keyword>
<keyword evidence="5" id="KW-0804">Transcription</keyword>
<dbReference type="InterPro" id="IPR051446">
    <property type="entry name" value="HTH_trans_reg/aminotransferase"/>
</dbReference>
<accession>A0A974XDF4</accession>
<sequence>MIDAFMLKDQSDKHLYLRIYEYYKEQILTGAMTKGEKLPSIRALAKAIHVSKITVEGAYSQLLAEGYIENRPRQGYFAVDLFGYEFSKEAPKVEEPEEERRYVNTGVDQTSLDLGTWRRMYTNVLKDYAELLHDAGSLKGELLLRQQIKEFIAKSRGVVCNANQIVIGSGSQYLLGILCGLMGREIREVIVEDPGFVQARNTFEDHGFPIRAIPVDEEGIQTDLMEGAGRCLAYLSPSHQYPTGSVMTIRRRLEVLQWAKRRQALIVEDDYDSIFRYETEPIPSLQGLDEGRHVVYLGSFSKLLTPAIRISYMVLTEELLEKYEATKHRYTQTASRLEQLTLGYYMKEGHFERHLRRANKMYHKKNELLKELLQQRFGDAIQIIGGNSGLHLMLQMKTEQAAEKLLVTCRNNAIQVEVIPGSDDNGDHILLPYSGMSLDAMKAIFGQGHSVV</sequence>
<dbReference type="Proteomes" id="UP000663499">
    <property type="component" value="Chromosome"/>
</dbReference>
<dbReference type="Gene3D" id="1.10.10.10">
    <property type="entry name" value="Winged helix-like DNA-binding domain superfamily/Winged helix DNA-binding domain"/>
    <property type="match status" value="1"/>
</dbReference>
<dbReference type="Gene3D" id="3.40.640.10">
    <property type="entry name" value="Type I PLP-dependent aspartate aminotransferase-like (Major domain)"/>
    <property type="match status" value="1"/>
</dbReference>
<evidence type="ECO:0000256" key="4">
    <source>
        <dbReference type="ARBA" id="ARBA00023125"/>
    </source>
</evidence>
<reference evidence="8" key="1">
    <citation type="submission" date="2021-03" db="EMBL/GenBank/DDBJ databases">
        <title>Alkalibacter marinus sp. nov., isolated from tidal flat sediment.</title>
        <authorList>
            <person name="Namirimu T."/>
            <person name="Yang J.-A."/>
            <person name="Yang S.-H."/>
            <person name="Kim Y.-J."/>
            <person name="Kwon K.K."/>
        </authorList>
    </citation>
    <scope>NUCLEOTIDE SEQUENCE</scope>
    <source>
        <strain evidence="8">ES005</strain>
    </source>
</reference>
<dbReference type="CDD" id="cd07377">
    <property type="entry name" value="WHTH_GntR"/>
    <property type="match status" value="1"/>
</dbReference>
<dbReference type="InterPro" id="IPR015424">
    <property type="entry name" value="PyrdxlP-dep_Trfase"/>
</dbReference>
<evidence type="ECO:0000313" key="8">
    <source>
        <dbReference type="EMBL" id="QSX07691.1"/>
    </source>
</evidence>
<evidence type="ECO:0000256" key="5">
    <source>
        <dbReference type="ARBA" id="ARBA00023163"/>
    </source>
</evidence>
<evidence type="ECO:0000256" key="6">
    <source>
        <dbReference type="SAM" id="Coils"/>
    </source>
</evidence>